<dbReference type="EMBL" id="QXML01000005">
    <property type="protein sequence ID" value="RIW15150.1"/>
    <property type="molecule type" value="Genomic_DNA"/>
</dbReference>
<protein>
    <submittedName>
        <fullName evidence="1">DUF4402 domain-containing protein</fullName>
    </submittedName>
</protein>
<evidence type="ECO:0000313" key="2">
    <source>
        <dbReference type="Proteomes" id="UP000283522"/>
    </source>
</evidence>
<organism evidence="1 2">
    <name type="scientific">Algoriphagus lacus</name>
    <dbReference type="NCBI Taxonomy" id="2056311"/>
    <lineage>
        <taxon>Bacteria</taxon>
        <taxon>Pseudomonadati</taxon>
        <taxon>Bacteroidota</taxon>
        <taxon>Cytophagia</taxon>
        <taxon>Cytophagales</taxon>
        <taxon>Cyclobacteriaceae</taxon>
        <taxon>Algoriphagus</taxon>
    </lineage>
</organism>
<dbReference type="AlphaFoldDB" id="A0A418PRA3"/>
<gene>
    <name evidence="1" type="ORF">D0X99_11945</name>
</gene>
<dbReference type="Proteomes" id="UP000283522">
    <property type="component" value="Unassembled WGS sequence"/>
</dbReference>
<accession>A0A418PRA3</accession>
<proteinExistence type="predicted"/>
<sequence length="208" mass="21228">MFKAKKNSKFSFTYYFKKNNKQMKTIFKSILTLCMVAGLGLAANAQKTASATASAEVLANLTITLDGTQDEIAFGTLSASTTGAVVLDANGSTNANTGTVVNVARFNLAGAAASVTVSYDATVTLSNGGSTPATMTMTPEVVGAALSTAQAAATAVASGSQVTLADNPDTTPAFDPVYFLWVGGTIPALTGQATGTYTGTFNIDVEYN</sequence>
<reference evidence="1 2" key="1">
    <citation type="submission" date="2018-09" db="EMBL/GenBank/DDBJ databases">
        <authorList>
            <person name="Wang X."/>
            <person name="Du Z."/>
        </authorList>
    </citation>
    <scope>NUCLEOTIDE SEQUENCE [LARGE SCALE GENOMIC DNA]</scope>
    <source>
        <strain evidence="1 2">N3</strain>
    </source>
</reference>
<dbReference type="InterPro" id="IPR025514">
    <property type="entry name" value="DUF4402"/>
</dbReference>
<dbReference type="Pfam" id="PF14352">
    <property type="entry name" value="DUF4402"/>
    <property type="match status" value="1"/>
</dbReference>
<evidence type="ECO:0000313" key="1">
    <source>
        <dbReference type="EMBL" id="RIW15150.1"/>
    </source>
</evidence>
<keyword evidence="2" id="KW-1185">Reference proteome</keyword>
<comment type="caution">
    <text evidence="1">The sequence shown here is derived from an EMBL/GenBank/DDBJ whole genome shotgun (WGS) entry which is preliminary data.</text>
</comment>
<name>A0A418PRA3_9BACT</name>